<feature type="domain" description="Resolvase/invertase-type recombinase catalytic" evidence="2">
    <location>
        <begin position="17"/>
        <end position="91"/>
    </location>
</feature>
<evidence type="ECO:0000313" key="3">
    <source>
        <dbReference type="EMBL" id="ACZ42060.1"/>
    </source>
</evidence>
<dbReference type="GO" id="GO:0000150">
    <property type="term" value="F:DNA strand exchange activity"/>
    <property type="evidence" value="ECO:0007669"/>
    <property type="project" value="InterPro"/>
</dbReference>
<keyword evidence="4" id="KW-1185">Reference proteome</keyword>
<dbReference type="eggNOG" id="COG1961">
    <property type="taxonomic scope" value="Bacteria"/>
</dbReference>
<dbReference type="RefSeq" id="WP_012875095.1">
    <property type="nucleotide sequence ID" value="NC_013525.1"/>
</dbReference>
<evidence type="ECO:0000313" key="4">
    <source>
        <dbReference type="Proteomes" id="UP000000323"/>
    </source>
</evidence>
<proteinExistence type="predicted"/>
<dbReference type="InterPro" id="IPR006119">
    <property type="entry name" value="Resolv_N"/>
</dbReference>
<sequence>MSTGSDSTNRVGTGQMAAIYTRTPVGSDRDRTTPERQWEMCEELAVDLGYDTSEELVFTDSGPPTSDTRPGLMALIRALAEGRASAVIVDRQAARYHPRAAPQATHTGIRREDAPRL</sequence>
<dbReference type="SUPFAM" id="SSF53041">
    <property type="entry name" value="Resolvase-like"/>
    <property type="match status" value="1"/>
</dbReference>
<evidence type="ECO:0000256" key="1">
    <source>
        <dbReference type="SAM" id="MobiDB-lite"/>
    </source>
</evidence>
<dbReference type="EMBL" id="CP001825">
    <property type="protein sequence ID" value="ACZ42060.1"/>
    <property type="molecule type" value="Genomic_DNA"/>
</dbReference>
<dbReference type="AlphaFoldDB" id="D1CB95"/>
<accession>D1CB95</accession>
<gene>
    <name evidence="3" type="ordered locus">Tter_1148</name>
</gene>
<feature type="region of interest" description="Disordered" evidence="1">
    <location>
        <begin position="96"/>
        <end position="117"/>
    </location>
</feature>
<dbReference type="InterPro" id="IPR036162">
    <property type="entry name" value="Resolvase-like_N_sf"/>
</dbReference>
<dbReference type="GO" id="GO:0003677">
    <property type="term" value="F:DNA binding"/>
    <property type="evidence" value="ECO:0007669"/>
    <property type="project" value="InterPro"/>
</dbReference>
<name>D1CB95_THET1</name>
<organism evidence="3 4">
    <name type="scientific">Thermobaculum terrenum (strain ATCC BAA-798 / CCMEE 7001 / YNP1)</name>
    <dbReference type="NCBI Taxonomy" id="525904"/>
    <lineage>
        <taxon>Bacteria</taxon>
        <taxon>Bacillati</taxon>
        <taxon>Chloroflexota</taxon>
        <taxon>Chloroflexia</taxon>
        <taxon>Candidatus Thermobaculales</taxon>
        <taxon>Candidatus Thermobaculaceae</taxon>
        <taxon>Thermobaculum</taxon>
    </lineage>
</organism>
<dbReference type="Pfam" id="PF00239">
    <property type="entry name" value="Resolvase"/>
    <property type="match status" value="1"/>
</dbReference>
<dbReference type="HOGENOM" id="CLU_2083785_0_0_0"/>
<dbReference type="OrthoDB" id="4500247at2"/>
<evidence type="ECO:0000259" key="2">
    <source>
        <dbReference type="Pfam" id="PF00239"/>
    </source>
</evidence>
<dbReference type="KEGG" id="ttr:Tter_1148"/>
<reference evidence="4" key="1">
    <citation type="journal article" date="2010" name="Stand. Genomic Sci.">
        <title>Complete genome sequence of 'Thermobaculum terrenum' type strain (YNP1).</title>
        <authorList>
            <person name="Kiss H."/>
            <person name="Cleland D."/>
            <person name="Lapidus A."/>
            <person name="Lucas S."/>
            <person name="Glavina Del Rio T."/>
            <person name="Nolan M."/>
            <person name="Tice H."/>
            <person name="Han C."/>
            <person name="Goodwin L."/>
            <person name="Pitluck S."/>
            <person name="Liolios K."/>
            <person name="Ivanova N."/>
            <person name="Mavromatis K."/>
            <person name="Ovchinnikova G."/>
            <person name="Pati A."/>
            <person name="Chen A."/>
            <person name="Palaniappan K."/>
            <person name="Land M."/>
            <person name="Hauser L."/>
            <person name="Chang Y."/>
            <person name="Jeffries C."/>
            <person name="Lu M."/>
            <person name="Brettin T."/>
            <person name="Detter J."/>
            <person name="Goker M."/>
            <person name="Tindall B."/>
            <person name="Beck B."/>
            <person name="McDermott T."/>
            <person name="Woyke T."/>
            <person name="Bristow J."/>
            <person name="Eisen J."/>
            <person name="Markowitz V."/>
            <person name="Hugenholtz P."/>
            <person name="Kyrpides N."/>
            <person name="Klenk H."/>
            <person name="Cheng J."/>
        </authorList>
    </citation>
    <scope>NUCLEOTIDE SEQUENCE [LARGE SCALE GENOMIC DNA]</scope>
    <source>
        <strain evidence="4">ATCC BAA-798 / YNP1</strain>
    </source>
</reference>
<dbReference type="Proteomes" id="UP000000323">
    <property type="component" value="Chromosome 1"/>
</dbReference>
<protein>
    <recommendedName>
        <fullName evidence="2">Resolvase/invertase-type recombinase catalytic domain-containing protein</fullName>
    </recommendedName>
</protein>
<dbReference type="Gene3D" id="3.40.50.1390">
    <property type="entry name" value="Resolvase, N-terminal catalytic domain"/>
    <property type="match status" value="1"/>
</dbReference>